<proteinExistence type="predicted"/>
<name>A0AAE8BZL8_9CAUD</name>
<dbReference type="Proteomes" id="UP000827973">
    <property type="component" value="Segment"/>
</dbReference>
<keyword evidence="2" id="KW-1185">Reference proteome</keyword>
<sequence>MLASSADVSLLENNMCGRSLIRLKYNARSSNWCNNKVNACSERKAKNVQCEQFLEATKDCRSEQKSSSVVSFFRGHELVGQAIWHEIEGDNTLQFRLLLA</sequence>
<gene>
    <name evidence="1" type="ORF">pEaSNUABM1_00250</name>
</gene>
<evidence type="ECO:0000313" key="2">
    <source>
        <dbReference type="Proteomes" id="UP000827973"/>
    </source>
</evidence>
<organism evidence="1 2">
    <name type="scientific">Erwinia phage pEa_SNUABM_1</name>
    <dbReference type="NCBI Taxonomy" id="2869543"/>
    <lineage>
        <taxon>Viruses</taxon>
        <taxon>Duplodnaviria</taxon>
        <taxon>Heunggongvirae</taxon>
        <taxon>Uroviricota</taxon>
        <taxon>Caudoviricetes</taxon>
        <taxon>Alexandravirus</taxon>
        <taxon>Alexandravirus SNUABM1</taxon>
    </lineage>
</organism>
<reference evidence="1 2" key="1">
    <citation type="submission" date="2021-06" db="EMBL/GenBank/DDBJ databases">
        <title>Complete genome sequence of Erwinia phage pEa_SNUABM_1.</title>
        <authorList>
            <person name="Kim S.G."/>
            <person name="Park S.C."/>
        </authorList>
    </citation>
    <scope>NUCLEOTIDE SEQUENCE [LARGE SCALE GENOMIC DNA]</scope>
</reference>
<protein>
    <submittedName>
        <fullName evidence="1">Uncharacterized protein</fullName>
    </submittedName>
</protein>
<accession>A0AAE8BZL8</accession>
<evidence type="ECO:0000313" key="1">
    <source>
        <dbReference type="EMBL" id="QZE57459.1"/>
    </source>
</evidence>
<dbReference type="EMBL" id="MZ443776">
    <property type="protein sequence ID" value="QZE57459.1"/>
    <property type="molecule type" value="Genomic_DNA"/>
</dbReference>